<accession>A0A6A4V8M5</accession>
<dbReference type="OrthoDB" id="512473at2759"/>
<dbReference type="Gene3D" id="1.25.40.10">
    <property type="entry name" value="Tetratricopeptide repeat domain"/>
    <property type="match status" value="1"/>
</dbReference>
<gene>
    <name evidence="9" type="primary">rmdn2</name>
    <name evidence="9" type="ORF">FJT64_014867</name>
</gene>
<dbReference type="SUPFAM" id="SSF48452">
    <property type="entry name" value="TPR-like"/>
    <property type="match status" value="1"/>
</dbReference>
<dbReference type="InterPro" id="IPR011990">
    <property type="entry name" value="TPR-like_helical_dom_sf"/>
</dbReference>
<evidence type="ECO:0000256" key="6">
    <source>
        <dbReference type="ARBA" id="ARBA00023212"/>
    </source>
</evidence>
<evidence type="ECO:0000256" key="2">
    <source>
        <dbReference type="ARBA" id="ARBA00011375"/>
    </source>
</evidence>
<dbReference type="GO" id="GO:0005876">
    <property type="term" value="C:spindle microtubule"/>
    <property type="evidence" value="ECO:0007669"/>
    <property type="project" value="TreeGrafter"/>
</dbReference>
<organism evidence="9 10">
    <name type="scientific">Amphibalanus amphitrite</name>
    <name type="common">Striped barnacle</name>
    <name type="synonym">Balanus amphitrite</name>
    <dbReference type="NCBI Taxonomy" id="1232801"/>
    <lineage>
        <taxon>Eukaryota</taxon>
        <taxon>Metazoa</taxon>
        <taxon>Ecdysozoa</taxon>
        <taxon>Arthropoda</taxon>
        <taxon>Crustacea</taxon>
        <taxon>Multicrustacea</taxon>
        <taxon>Cirripedia</taxon>
        <taxon>Thoracica</taxon>
        <taxon>Thoracicalcarea</taxon>
        <taxon>Balanomorpha</taxon>
        <taxon>Balanoidea</taxon>
        <taxon>Balanidae</taxon>
        <taxon>Amphibalaninae</taxon>
        <taxon>Amphibalanus</taxon>
    </lineage>
</organism>
<dbReference type="GO" id="GO:0005739">
    <property type="term" value="C:mitochondrion"/>
    <property type="evidence" value="ECO:0007669"/>
    <property type="project" value="TreeGrafter"/>
</dbReference>
<keyword evidence="6" id="KW-0206">Cytoskeleton</keyword>
<dbReference type="EMBL" id="VIIS01002239">
    <property type="protein sequence ID" value="KAF0286652.1"/>
    <property type="molecule type" value="Genomic_DNA"/>
</dbReference>
<proteinExistence type="predicted"/>
<sequence length="309" mass="34990">MIGDCRKSQVERLYRLCLQLQASVSELHVLVEESQAIAGGRQTGELKKAVSRLTSTTTGSFYDPDSDPSADMWSASSEKKFYEKVDQCIDEHPLQAVQALEQRKAEFQNRAGWLWRMAKGHRLVALQTKDADKRKAELYKAIAFAERALAKKPSAEAHKWYGVSVGARSEFGTVQEKIKDGFTFKEHIDKAVKLNPKDPVLHHLLGRFNYEVSGLSWIERRAAAALFGSVPQSTTEEALQCLLKAEELSKKPWLENRYIIARCYIDDKKYKDAIKWIDKAVKCAVTSELDDAIIKEVKTLQAKYGSYRA</sequence>
<evidence type="ECO:0000256" key="1">
    <source>
        <dbReference type="ARBA" id="ARBA00004245"/>
    </source>
</evidence>
<evidence type="ECO:0000256" key="3">
    <source>
        <dbReference type="ARBA" id="ARBA00022490"/>
    </source>
</evidence>
<comment type="subunit">
    <text evidence="2">Interacts with microtubules.</text>
</comment>
<evidence type="ECO:0000256" key="7">
    <source>
        <dbReference type="ARBA" id="ARBA00039966"/>
    </source>
</evidence>
<evidence type="ECO:0000313" key="10">
    <source>
        <dbReference type="Proteomes" id="UP000440578"/>
    </source>
</evidence>
<dbReference type="AlphaFoldDB" id="A0A6A4V8M5"/>
<comment type="subcellular location">
    <subcellularLocation>
        <location evidence="1">Cytoplasm</location>
        <location evidence="1">Cytoskeleton</location>
    </subcellularLocation>
</comment>
<comment type="caution">
    <text evidence="9">The sequence shown here is derived from an EMBL/GenBank/DDBJ whole genome shotgun (WGS) entry which is preliminary data.</text>
</comment>
<evidence type="ECO:0000313" key="9">
    <source>
        <dbReference type="EMBL" id="KAF0286652.1"/>
    </source>
</evidence>
<name>A0A6A4V8M5_AMPAM</name>
<evidence type="ECO:0000256" key="4">
    <source>
        <dbReference type="ARBA" id="ARBA00022737"/>
    </source>
</evidence>
<dbReference type="Pfam" id="PF21033">
    <property type="entry name" value="RMD1-3"/>
    <property type="match status" value="1"/>
</dbReference>
<protein>
    <recommendedName>
        <fullName evidence="7">Regulator of microtubule dynamics protein 1</fullName>
    </recommendedName>
    <alternativeName>
        <fullName evidence="8">Protein FAM82B</fullName>
    </alternativeName>
</protein>
<dbReference type="PANTHER" id="PTHR16056">
    <property type="entry name" value="REGULATOR OF MICROTUBULE DYNAMICS PROTEIN"/>
    <property type="match status" value="1"/>
</dbReference>
<keyword evidence="5" id="KW-0802">TPR repeat</keyword>
<dbReference type="GO" id="GO:0097431">
    <property type="term" value="C:mitotic spindle pole"/>
    <property type="evidence" value="ECO:0007669"/>
    <property type="project" value="TreeGrafter"/>
</dbReference>
<reference evidence="9 10" key="1">
    <citation type="submission" date="2019-07" db="EMBL/GenBank/DDBJ databases">
        <title>Draft genome assembly of a fouling barnacle, Amphibalanus amphitrite (Darwin, 1854): The first reference genome for Thecostraca.</title>
        <authorList>
            <person name="Kim W."/>
        </authorList>
    </citation>
    <scope>NUCLEOTIDE SEQUENCE [LARGE SCALE GENOMIC DNA]</scope>
    <source>
        <strain evidence="9">SNU_AA5</strain>
        <tissue evidence="9">Soma without cirri and trophi</tissue>
    </source>
</reference>
<evidence type="ECO:0000256" key="8">
    <source>
        <dbReference type="ARBA" id="ARBA00041958"/>
    </source>
</evidence>
<dbReference type="Proteomes" id="UP000440578">
    <property type="component" value="Unassembled WGS sequence"/>
</dbReference>
<dbReference type="InterPro" id="IPR049039">
    <property type="entry name" value="RMD1-3_a_helical_rpt"/>
</dbReference>
<dbReference type="GO" id="GO:0008017">
    <property type="term" value="F:microtubule binding"/>
    <property type="evidence" value="ECO:0007669"/>
    <property type="project" value="TreeGrafter"/>
</dbReference>
<dbReference type="PANTHER" id="PTHR16056:SF16">
    <property type="entry name" value="REGULATOR OF MICROTUBULE DYNAMICS PROTEIN 1"/>
    <property type="match status" value="1"/>
</dbReference>
<keyword evidence="4" id="KW-0677">Repeat</keyword>
<keyword evidence="10" id="KW-1185">Reference proteome</keyword>
<evidence type="ECO:0000256" key="5">
    <source>
        <dbReference type="ARBA" id="ARBA00022803"/>
    </source>
</evidence>
<keyword evidence="3" id="KW-0963">Cytoplasm</keyword>